<gene>
    <name evidence="2" type="ordered locus">PB2503_13209</name>
</gene>
<sequence length="136" mass="14906">MTFIDPTREQFSALAKGTFPGPVHMLNLIKYRQKAAYEDGREATGAEAYAAYGRASAPIFHKAGGSIIWRGVPLAGVIGPADEKWDLGFIAAYPSKDHFLAMVKDEAYQAIVFHRQAAVETSRLVAFSPREGGDRF</sequence>
<dbReference type="RefSeq" id="WP_013301653.1">
    <property type="nucleotide sequence ID" value="NC_014414.1"/>
</dbReference>
<dbReference type="STRING" id="314260.PB2503_13209"/>
<accession>E0TGS0</accession>
<dbReference type="OrthoDB" id="8909581at2"/>
<dbReference type="PANTHER" id="PTHR40257:SF1">
    <property type="entry name" value="DUF1330 DOMAIN-CONTAINING PROTEIN"/>
    <property type="match status" value="1"/>
</dbReference>
<dbReference type="Proteomes" id="UP000001302">
    <property type="component" value="Chromosome"/>
</dbReference>
<dbReference type="KEGG" id="pbr:PB2503_13209"/>
<dbReference type="SUPFAM" id="SSF54909">
    <property type="entry name" value="Dimeric alpha+beta barrel"/>
    <property type="match status" value="1"/>
</dbReference>
<proteinExistence type="predicted"/>
<dbReference type="PANTHER" id="PTHR40257">
    <property type="match status" value="1"/>
</dbReference>
<keyword evidence="3" id="KW-1185">Reference proteome</keyword>
<evidence type="ECO:0000259" key="1">
    <source>
        <dbReference type="Pfam" id="PF07045"/>
    </source>
</evidence>
<dbReference type="eggNOG" id="COG5470">
    <property type="taxonomic scope" value="Bacteria"/>
</dbReference>
<dbReference type="InterPro" id="IPR010753">
    <property type="entry name" value="DUF1330"/>
</dbReference>
<organism evidence="2 3">
    <name type="scientific">Parvularcula bermudensis (strain ATCC BAA-594 / HTCC2503 / KCTC 12087)</name>
    <dbReference type="NCBI Taxonomy" id="314260"/>
    <lineage>
        <taxon>Bacteria</taxon>
        <taxon>Pseudomonadati</taxon>
        <taxon>Pseudomonadota</taxon>
        <taxon>Alphaproteobacteria</taxon>
        <taxon>Parvularculales</taxon>
        <taxon>Parvularculaceae</taxon>
        <taxon>Parvularcula</taxon>
    </lineage>
</organism>
<evidence type="ECO:0000313" key="3">
    <source>
        <dbReference type="Proteomes" id="UP000001302"/>
    </source>
</evidence>
<dbReference type="InterPro" id="IPR011008">
    <property type="entry name" value="Dimeric_a/b-barrel"/>
</dbReference>
<reference evidence="2 3" key="2">
    <citation type="journal article" date="2011" name="J. Bacteriol.">
        <title>Complete genome sequence of strain HTCC2503T of Parvularcula bermudensis, the type species of the order "Parvularculales" in the class Alphaproteobacteria.</title>
        <authorList>
            <person name="Oh H.M."/>
            <person name="Kang I."/>
            <person name="Vergin K.L."/>
            <person name="Kang D."/>
            <person name="Rhee K.H."/>
            <person name="Giovannoni S.J."/>
            <person name="Cho J.C."/>
        </authorList>
    </citation>
    <scope>NUCLEOTIDE SEQUENCE [LARGE SCALE GENOMIC DNA]</scope>
    <source>
        <strain evidence="3">ATCC BAA-594 / HTCC2503 / KCTC 12087</strain>
    </source>
</reference>
<dbReference type="EMBL" id="CP002156">
    <property type="protein sequence ID" value="ADM10679.1"/>
    <property type="molecule type" value="Genomic_DNA"/>
</dbReference>
<dbReference type="AlphaFoldDB" id="E0TGS0"/>
<reference evidence="3" key="1">
    <citation type="submission" date="2010-08" db="EMBL/GenBank/DDBJ databases">
        <title>Genome sequence of Parvularcula bermudensis HTCC2503.</title>
        <authorList>
            <person name="Kang D.-M."/>
            <person name="Oh H.-M."/>
            <person name="Cho J.-C."/>
        </authorList>
    </citation>
    <scope>NUCLEOTIDE SEQUENCE [LARGE SCALE GENOMIC DNA]</scope>
    <source>
        <strain evidence="3">ATCC BAA-594 / HTCC2503 / KCTC 12087</strain>
    </source>
</reference>
<evidence type="ECO:0000313" key="2">
    <source>
        <dbReference type="EMBL" id="ADM10679.1"/>
    </source>
</evidence>
<name>E0TGS0_PARBH</name>
<protein>
    <recommendedName>
        <fullName evidence="1">DUF1330 domain-containing protein</fullName>
    </recommendedName>
</protein>
<dbReference type="Pfam" id="PF07045">
    <property type="entry name" value="DUF1330"/>
    <property type="match status" value="1"/>
</dbReference>
<dbReference type="HOGENOM" id="CLU_131535_2_0_5"/>
<dbReference type="Gene3D" id="3.30.70.100">
    <property type="match status" value="1"/>
</dbReference>
<feature type="domain" description="DUF1330" evidence="1">
    <location>
        <begin position="44"/>
        <end position="122"/>
    </location>
</feature>